<comment type="caution">
    <text evidence="1">The sequence shown here is derived from an EMBL/GenBank/DDBJ whole genome shotgun (WGS) entry which is preliminary data.</text>
</comment>
<dbReference type="Proteomes" id="UP001217485">
    <property type="component" value="Unassembled WGS sequence"/>
</dbReference>
<sequence length="116" mass="11285">MDDPRYLRQVLLAEIGPEGQARLKAATARVLGGGSDAPPLAHEVAERYARGAGFGALAEGAIDLAALAPAELVASPAARAVLAGARAALAAMRAALAQGSAAGSAGQGSAGEVDPS</sequence>
<organism evidence="1 2">
    <name type="scientific">Sorangium atrum</name>
    <dbReference type="NCBI Taxonomy" id="2995308"/>
    <lineage>
        <taxon>Bacteria</taxon>
        <taxon>Pseudomonadati</taxon>
        <taxon>Myxococcota</taxon>
        <taxon>Polyangia</taxon>
        <taxon>Polyangiales</taxon>
        <taxon>Polyangiaceae</taxon>
        <taxon>Sorangium</taxon>
    </lineage>
</organism>
<evidence type="ECO:0008006" key="3">
    <source>
        <dbReference type="Google" id="ProtNLM"/>
    </source>
</evidence>
<keyword evidence="2" id="KW-1185">Reference proteome</keyword>
<evidence type="ECO:0000313" key="2">
    <source>
        <dbReference type="Proteomes" id="UP001217485"/>
    </source>
</evidence>
<gene>
    <name evidence="1" type="ORF">POL72_09285</name>
</gene>
<dbReference type="EMBL" id="JAQNDK010000001">
    <property type="protein sequence ID" value="MDC0677922.1"/>
    <property type="molecule type" value="Genomic_DNA"/>
</dbReference>
<name>A0ABT5BV30_9BACT</name>
<evidence type="ECO:0000313" key="1">
    <source>
        <dbReference type="EMBL" id="MDC0677922.1"/>
    </source>
</evidence>
<proteinExistence type="predicted"/>
<reference evidence="1 2" key="1">
    <citation type="submission" date="2023-01" db="EMBL/GenBank/DDBJ databases">
        <title>Minimal conservation of predation-associated metabolite biosynthetic gene clusters underscores biosynthetic potential of Myxococcota including descriptions for ten novel species: Archangium lansinium sp. nov., Myxococcus landrumus sp. nov., Nannocystis bai.</title>
        <authorList>
            <person name="Ahearne A."/>
            <person name="Stevens C."/>
            <person name="Dowd S."/>
        </authorList>
    </citation>
    <scope>NUCLEOTIDE SEQUENCE [LARGE SCALE GENOMIC DNA]</scope>
    <source>
        <strain evidence="1 2">WIWO2</strain>
    </source>
</reference>
<dbReference type="RefSeq" id="WP_272094675.1">
    <property type="nucleotide sequence ID" value="NZ_JAQNDK010000001.1"/>
</dbReference>
<protein>
    <recommendedName>
        <fullName evidence="3">Thiamine biosynthesis protein ThiF</fullName>
    </recommendedName>
</protein>
<accession>A0ABT5BV30</accession>